<evidence type="ECO:0000256" key="8">
    <source>
        <dbReference type="ARBA" id="ARBA00026061"/>
    </source>
</evidence>
<evidence type="ECO:0000256" key="6">
    <source>
        <dbReference type="ARBA" id="ARBA00023212"/>
    </source>
</evidence>
<accession>A0A8I5UBC0</accession>
<dbReference type="Ensembl" id="ENSPPYT00000039558.1">
    <property type="protein sequence ID" value="ENSPPYP00000040697.1"/>
    <property type="gene ID" value="ENSPPYG00000018317.3"/>
</dbReference>
<comment type="function">
    <text evidence="7">Implicated in chromosome condensation and DNA damage induced cellular responses. May play a role in neurogenesis and regulation of the size of the cerebral cortex.</text>
</comment>
<comment type="subcellular location">
    <subcellularLocation>
        <location evidence="1">Cytoplasm</location>
        <location evidence="1">Cytoskeleton</location>
        <location evidence="1">Microtubule organizing center</location>
        <location evidence="1">Centrosome</location>
    </subcellularLocation>
</comment>
<dbReference type="InterPro" id="IPR001357">
    <property type="entry name" value="BRCT_dom"/>
</dbReference>
<dbReference type="SMART" id="SM00292">
    <property type="entry name" value="BRCT"/>
    <property type="match status" value="2"/>
</dbReference>
<evidence type="ECO:0000313" key="11">
    <source>
        <dbReference type="Ensembl" id="ENSPPYP00000040697.1"/>
    </source>
</evidence>
<dbReference type="GO" id="GO:0000278">
    <property type="term" value="P:mitotic cell cycle"/>
    <property type="evidence" value="ECO:0007669"/>
    <property type="project" value="TreeGrafter"/>
</dbReference>
<dbReference type="CDD" id="cd17751">
    <property type="entry name" value="BRCT_microcephalin_rpt3"/>
    <property type="match status" value="1"/>
</dbReference>
<evidence type="ECO:0000259" key="10">
    <source>
        <dbReference type="PROSITE" id="PS50172"/>
    </source>
</evidence>
<protein>
    <recommendedName>
        <fullName evidence="2">Microcephalin</fullName>
    </recommendedName>
</protein>
<dbReference type="FunFam" id="3.40.50.10190:FF:000047">
    <property type="entry name" value="Microcephalin"/>
    <property type="match status" value="1"/>
</dbReference>
<dbReference type="PANTHER" id="PTHR14625:SF3">
    <property type="entry name" value="MICROCEPHALIN"/>
    <property type="match status" value="1"/>
</dbReference>
<reference evidence="11 12" key="1">
    <citation type="submission" date="2008-02" db="EMBL/GenBank/DDBJ databases">
        <title>A 6x draft sequence assembly of the Pongo pygmaeus abelii genome.</title>
        <authorList>
            <person name="Wilson R.K."/>
            <person name="Mardis E."/>
        </authorList>
    </citation>
    <scope>NUCLEOTIDE SEQUENCE [LARGE SCALE GENOMIC DNA]</scope>
</reference>
<dbReference type="Pfam" id="PF12738">
    <property type="entry name" value="PTCB-BRCT"/>
    <property type="match status" value="1"/>
</dbReference>
<dbReference type="InterPro" id="IPR022047">
    <property type="entry name" value="Microcephalin-like"/>
</dbReference>
<proteinExistence type="predicted"/>
<feature type="domain" description="BRCT" evidence="10">
    <location>
        <begin position="735"/>
        <end position="817"/>
    </location>
</feature>
<dbReference type="InterPro" id="IPR029504">
    <property type="entry name" value="Microcephalin_mammal"/>
</dbReference>
<feature type="region of interest" description="Disordered" evidence="9">
    <location>
        <begin position="539"/>
        <end position="567"/>
    </location>
</feature>
<feature type="compositionally biased region" description="Polar residues" evidence="9">
    <location>
        <begin position="539"/>
        <end position="548"/>
    </location>
</feature>
<evidence type="ECO:0000256" key="7">
    <source>
        <dbReference type="ARBA" id="ARBA00025455"/>
    </source>
</evidence>
<evidence type="ECO:0000256" key="3">
    <source>
        <dbReference type="ARBA" id="ARBA00022490"/>
    </source>
</evidence>
<keyword evidence="12" id="KW-1185">Reference proteome</keyword>
<dbReference type="CDD" id="cd17716">
    <property type="entry name" value="BRCT_microcephalin_rpt1"/>
    <property type="match status" value="1"/>
</dbReference>
<keyword evidence="6" id="KW-0206">Cytoskeleton</keyword>
<dbReference type="Pfam" id="PF12258">
    <property type="entry name" value="Microcephalin"/>
    <property type="match status" value="1"/>
</dbReference>
<reference evidence="11" key="3">
    <citation type="submission" date="2025-09" db="UniProtKB">
        <authorList>
            <consortium name="Ensembl"/>
        </authorList>
    </citation>
    <scope>IDENTIFICATION</scope>
</reference>
<feature type="region of interest" description="Disordered" evidence="9">
    <location>
        <begin position="391"/>
        <end position="415"/>
    </location>
</feature>
<reference evidence="11" key="2">
    <citation type="submission" date="2025-08" db="UniProtKB">
        <authorList>
            <consortium name="Ensembl"/>
        </authorList>
    </citation>
    <scope>IDENTIFICATION</scope>
</reference>
<dbReference type="Gene3D" id="3.40.50.10190">
    <property type="entry name" value="BRCT domain"/>
    <property type="match status" value="3"/>
</dbReference>
<dbReference type="FunFam" id="3.40.50.10190:FF:000053">
    <property type="entry name" value="Microcephalin"/>
    <property type="match status" value="1"/>
</dbReference>
<evidence type="ECO:0000256" key="9">
    <source>
        <dbReference type="SAM" id="MobiDB-lite"/>
    </source>
</evidence>
<feature type="compositionally biased region" description="Basic residues" evidence="9">
    <location>
        <begin position="316"/>
        <end position="334"/>
    </location>
</feature>
<dbReference type="AlphaFoldDB" id="A0A8I5UBC0"/>
<evidence type="ECO:0000256" key="2">
    <source>
        <dbReference type="ARBA" id="ARBA00017027"/>
    </source>
</evidence>
<keyword evidence="3" id="KW-0963">Cytoplasm</keyword>
<evidence type="ECO:0000256" key="4">
    <source>
        <dbReference type="ARBA" id="ARBA00022553"/>
    </source>
</evidence>
<dbReference type="GO" id="GO:0021987">
    <property type="term" value="P:cerebral cortex development"/>
    <property type="evidence" value="ECO:0007669"/>
    <property type="project" value="InterPro"/>
</dbReference>
<dbReference type="PANTHER" id="PTHR14625">
    <property type="entry name" value="MICROCEPHALIN"/>
    <property type="match status" value="1"/>
</dbReference>
<dbReference type="SUPFAM" id="SSF52113">
    <property type="entry name" value="BRCT domain"/>
    <property type="match status" value="3"/>
</dbReference>
<keyword evidence="5" id="KW-0677">Repeat</keyword>
<feature type="region of interest" description="Disordered" evidence="9">
    <location>
        <begin position="306"/>
        <end position="349"/>
    </location>
</feature>
<evidence type="ECO:0000256" key="1">
    <source>
        <dbReference type="ARBA" id="ARBA00004300"/>
    </source>
</evidence>
<dbReference type="PROSITE" id="PS50172">
    <property type="entry name" value="BRCT"/>
    <property type="match status" value="2"/>
</dbReference>
<dbReference type="GeneTree" id="ENSGT00390000018842"/>
<name>A0A8I5UBC0_PONAB</name>
<dbReference type="GO" id="GO:0005813">
    <property type="term" value="C:centrosome"/>
    <property type="evidence" value="ECO:0007669"/>
    <property type="project" value="UniProtKB-SubCell"/>
</dbReference>
<dbReference type="Proteomes" id="UP000001595">
    <property type="component" value="Chromosome 8"/>
</dbReference>
<evidence type="ECO:0000313" key="12">
    <source>
        <dbReference type="Proteomes" id="UP000001595"/>
    </source>
</evidence>
<evidence type="ECO:0000256" key="5">
    <source>
        <dbReference type="ARBA" id="ARBA00022737"/>
    </source>
</evidence>
<sequence>MYILFSAFCLQVSKTFNKQVTHVIFKDGYQSTWDKAQKRGVKLVSVLWVEKCRTAGAHIDESLFPAANTNEHLPSLIKKKRKCMQPKDFNFKTPENDKRFQKKFEKMAKELQRQKTSLDGGVPILLFESNGSLIYSPTIEINSSHHSAMENRLQEMKEKRENLSPTSSQMIQQSHDNPSNSLCEAPLNISHDTLCSGESFAGGLHSSFDDLCGNSGCGNQERKLGGSINDIKSDMCISSLVLKANNTHSSPSFTHLDKSSPQKFLSNLSKEEINLQRNIAGKIVTPDQKQAAGMSQETFEEKYRLSPTLSSTKGHLLIHSRPRSSSVKRKRVSHGSHSPPKEKCKRKRSIRRSIMPRLQLCRSEGSLQHVAGPALQALSCGESSYDDYFSPDNLKERNSENLPPESQLPSSPAQFSCRSLSKKERTSIFEMSDFSCVGKKTRTVDIISFTAKTISSLQKTGNGEGLATLSCLTSEESSAPEEALRCCRQAGKEDACPEGNGFSYTIEDPVLPKGHDGDLTPLEGNLEEVKEAVGLKSTQNKGDCNMETSTEEKENLPGGYSGSVKNRPTRHDVLDDSCDGFKDLIKPHEELKKSERGKKLLWFIAGQLMRNFFLVGCRGFFIKNLENLTPTRTLVMTSMPSEKQNVIIQVVDKLKGFSIAPDVCETTTHVLSGKPLRTLNVLLGIARGCWVLSYDWVLWSLELGHWISEEPFELSNHFPAAPLCRSECHLSAGPYRGTLFADQPVMFVSPASSPPVAKLCELVHLCGGRVSQVPRQASIVIGPYSGKKKATVKYLSEKWVLDSITQHKVCASENYLLSQ</sequence>
<keyword evidence="4" id="KW-0597">Phosphoprotein</keyword>
<organism evidence="11 12">
    <name type="scientific">Pongo abelii</name>
    <name type="common">Sumatran orangutan</name>
    <name type="synonym">Pongo pygmaeus abelii</name>
    <dbReference type="NCBI Taxonomy" id="9601"/>
    <lineage>
        <taxon>Eukaryota</taxon>
        <taxon>Metazoa</taxon>
        <taxon>Chordata</taxon>
        <taxon>Craniata</taxon>
        <taxon>Vertebrata</taxon>
        <taxon>Euteleostomi</taxon>
        <taxon>Mammalia</taxon>
        <taxon>Eutheria</taxon>
        <taxon>Euarchontoglires</taxon>
        <taxon>Primates</taxon>
        <taxon>Haplorrhini</taxon>
        <taxon>Catarrhini</taxon>
        <taxon>Hominidae</taxon>
        <taxon>Pongo</taxon>
    </lineage>
</organism>
<dbReference type="CDD" id="cd17736">
    <property type="entry name" value="BRCT_microcephalin_rpt2"/>
    <property type="match status" value="1"/>
</dbReference>
<dbReference type="InterPro" id="IPR036420">
    <property type="entry name" value="BRCT_dom_sf"/>
</dbReference>
<comment type="subunit">
    <text evidence="8">Interacts with CDC27 and maybe other components of the APC/C complex. Interacts with histone variant H2AX under DNA damage conditions.</text>
</comment>
<feature type="domain" description="BRCT" evidence="10">
    <location>
        <begin position="624"/>
        <end position="714"/>
    </location>
</feature>
<gene>
    <name evidence="11" type="primary">MCPH1</name>
</gene>